<evidence type="ECO:0000259" key="4">
    <source>
        <dbReference type="Pfam" id="PF08241"/>
    </source>
</evidence>
<dbReference type="PANTHER" id="PTHR13090">
    <property type="entry name" value="ARGININE-HYDROXYLASE NDUFAF5, MITOCHONDRIAL"/>
    <property type="match status" value="1"/>
</dbReference>
<dbReference type="GO" id="GO:0032259">
    <property type="term" value="P:methylation"/>
    <property type="evidence" value="ECO:0007669"/>
    <property type="project" value="UniProtKB-KW"/>
</dbReference>
<dbReference type="InterPro" id="IPR013216">
    <property type="entry name" value="Methyltransf_11"/>
</dbReference>
<name>A0ABW5DMT0_9PROT</name>
<evidence type="ECO:0000256" key="3">
    <source>
        <dbReference type="SAM" id="MobiDB-lite"/>
    </source>
</evidence>
<feature type="region of interest" description="Disordered" evidence="3">
    <location>
        <begin position="267"/>
        <end position="296"/>
    </location>
</feature>
<dbReference type="InterPro" id="IPR050602">
    <property type="entry name" value="Malonyl-ACP_OMT"/>
</dbReference>
<gene>
    <name evidence="5" type="ORF">ACFSM5_05335</name>
</gene>
<dbReference type="GO" id="GO:0008168">
    <property type="term" value="F:methyltransferase activity"/>
    <property type="evidence" value="ECO:0007669"/>
    <property type="project" value="UniProtKB-KW"/>
</dbReference>
<comment type="caution">
    <text evidence="5">The sequence shown here is derived from an EMBL/GenBank/DDBJ whole genome shotgun (WGS) entry which is preliminary data.</text>
</comment>
<feature type="domain" description="Methyltransferase type 11" evidence="4">
    <location>
        <begin position="52"/>
        <end position="141"/>
    </location>
</feature>
<sequence length="296" mass="31565">MSDVNIFDRVAVRRNRERSAAGFKGHDFLYREVAGRLVDRLADIMRTFSLALDIGGRDGLLARALAEAGEDKVGTVITADLSETYARSASAPALVADEEWLPFKDGCFDLVTSCLALHWVNDLPGALIQMNRALKPDGLLLAAMLGGETLSELKECLIAAELELRGGVSPRTSPVAGVSDAGMLLQRAGFALPVVDSDVITVTYPDALALMRDLRGMGESNAVNSRPRGLTPPAVLMKAAADYAQRHAGPDGRIVASFEIITMTGWTPAEGQPRPLRPGSAKTRLADALGAKETKL</sequence>
<dbReference type="CDD" id="cd02440">
    <property type="entry name" value="AdoMet_MTases"/>
    <property type="match status" value="1"/>
</dbReference>
<keyword evidence="2" id="KW-0808">Transferase</keyword>
<keyword evidence="1 5" id="KW-0489">Methyltransferase</keyword>
<dbReference type="Gene3D" id="3.40.50.150">
    <property type="entry name" value="Vaccinia Virus protein VP39"/>
    <property type="match status" value="1"/>
</dbReference>
<dbReference type="PANTHER" id="PTHR13090:SF1">
    <property type="entry name" value="ARGININE-HYDROXYLASE NDUFAF5, MITOCHONDRIAL"/>
    <property type="match status" value="1"/>
</dbReference>
<dbReference type="InterPro" id="IPR029063">
    <property type="entry name" value="SAM-dependent_MTases_sf"/>
</dbReference>
<dbReference type="Proteomes" id="UP001597295">
    <property type="component" value="Unassembled WGS sequence"/>
</dbReference>
<evidence type="ECO:0000313" key="6">
    <source>
        <dbReference type="Proteomes" id="UP001597295"/>
    </source>
</evidence>
<organism evidence="5 6">
    <name type="scientific">Lacibacterium aquatile</name>
    <dbReference type="NCBI Taxonomy" id="1168082"/>
    <lineage>
        <taxon>Bacteria</taxon>
        <taxon>Pseudomonadati</taxon>
        <taxon>Pseudomonadota</taxon>
        <taxon>Alphaproteobacteria</taxon>
        <taxon>Rhodospirillales</taxon>
        <taxon>Rhodospirillaceae</taxon>
    </lineage>
</organism>
<accession>A0ABW5DMT0</accession>
<evidence type="ECO:0000256" key="2">
    <source>
        <dbReference type="ARBA" id="ARBA00022679"/>
    </source>
</evidence>
<dbReference type="EMBL" id="JBHUIP010000003">
    <property type="protein sequence ID" value="MFD2262302.1"/>
    <property type="molecule type" value="Genomic_DNA"/>
</dbReference>
<protein>
    <submittedName>
        <fullName evidence="5">Methyltransferase domain-containing protein</fullName>
    </submittedName>
</protein>
<evidence type="ECO:0000313" key="5">
    <source>
        <dbReference type="EMBL" id="MFD2262302.1"/>
    </source>
</evidence>
<dbReference type="SUPFAM" id="SSF53335">
    <property type="entry name" value="S-adenosyl-L-methionine-dependent methyltransferases"/>
    <property type="match status" value="1"/>
</dbReference>
<dbReference type="RefSeq" id="WP_379875229.1">
    <property type="nucleotide sequence ID" value="NZ_JBHUIP010000003.1"/>
</dbReference>
<evidence type="ECO:0000256" key="1">
    <source>
        <dbReference type="ARBA" id="ARBA00022603"/>
    </source>
</evidence>
<keyword evidence="6" id="KW-1185">Reference proteome</keyword>
<reference evidence="6" key="1">
    <citation type="journal article" date="2019" name="Int. J. Syst. Evol. Microbiol.">
        <title>The Global Catalogue of Microorganisms (GCM) 10K type strain sequencing project: providing services to taxonomists for standard genome sequencing and annotation.</title>
        <authorList>
            <consortium name="The Broad Institute Genomics Platform"/>
            <consortium name="The Broad Institute Genome Sequencing Center for Infectious Disease"/>
            <person name="Wu L."/>
            <person name="Ma J."/>
        </authorList>
    </citation>
    <scope>NUCLEOTIDE SEQUENCE [LARGE SCALE GENOMIC DNA]</scope>
    <source>
        <strain evidence="6">CGMCC 1.19062</strain>
    </source>
</reference>
<dbReference type="Pfam" id="PF08241">
    <property type="entry name" value="Methyltransf_11"/>
    <property type="match status" value="1"/>
</dbReference>
<proteinExistence type="predicted"/>